<dbReference type="PANTHER" id="PTHR30005:SF0">
    <property type="entry name" value="RETROGRADE REGULATION PROTEIN 2"/>
    <property type="match status" value="1"/>
</dbReference>
<dbReference type="Gene3D" id="3.30.420.40">
    <property type="match status" value="1"/>
</dbReference>
<dbReference type="InterPro" id="IPR043129">
    <property type="entry name" value="ATPase_NBD"/>
</dbReference>
<dbReference type="InterPro" id="IPR048950">
    <property type="entry name" value="Ppx_GppA_C"/>
</dbReference>
<reference evidence="8" key="1">
    <citation type="journal article" date="2019" name="Int. J. Syst. Evol. Microbiol.">
        <title>The Global Catalogue of Microorganisms (GCM) 10K type strain sequencing project: providing services to taxonomists for standard genome sequencing and annotation.</title>
        <authorList>
            <consortium name="The Broad Institute Genomics Platform"/>
            <consortium name="The Broad Institute Genome Sequencing Center for Infectious Disease"/>
            <person name="Wu L."/>
            <person name="Ma J."/>
        </authorList>
    </citation>
    <scope>NUCLEOTIDE SEQUENCE [LARGE SCALE GENOMIC DNA]</scope>
    <source>
        <strain evidence="8">JCM 16981</strain>
    </source>
</reference>
<dbReference type="SUPFAM" id="SSF53067">
    <property type="entry name" value="Actin-like ATPase domain"/>
    <property type="match status" value="2"/>
</dbReference>
<protein>
    <recommendedName>
        <fullName evidence="2">exopolyphosphatase</fullName>
        <ecNumber evidence="2">3.6.1.11</ecNumber>
    </recommendedName>
</protein>
<dbReference type="InterPro" id="IPR050273">
    <property type="entry name" value="GppA/Ppx_hydrolase"/>
</dbReference>
<dbReference type="CDD" id="cd24052">
    <property type="entry name" value="ASKHA_NBD_HpPPX-GppA-like"/>
    <property type="match status" value="1"/>
</dbReference>
<dbReference type="PANTHER" id="PTHR30005">
    <property type="entry name" value="EXOPOLYPHOSPHATASE"/>
    <property type="match status" value="1"/>
</dbReference>
<dbReference type="Gene3D" id="1.10.3210.10">
    <property type="entry name" value="Hypothetical protein af1432"/>
    <property type="match status" value="1"/>
</dbReference>
<comment type="caution">
    <text evidence="7">The sequence shown here is derived from an EMBL/GenBank/DDBJ whole genome shotgun (WGS) entry which is preliminary data.</text>
</comment>
<evidence type="ECO:0000259" key="6">
    <source>
        <dbReference type="Pfam" id="PF21447"/>
    </source>
</evidence>
<gene>
    <name evidence="7" type="primary">ppx</name>
    <name evidence="7" type="ORF">GCM10022378_10860</name>
</gene>
<dbReference type="Gene3D" id="3.30.420.150">
    <property type="entry name" value="Exopolyphosphatase. Domain 2"/>
    <property type="match status" value="1"/>
</dbReference>
<dbReference type="NCBIfam" id="TIGR03706">
    <property type="entry name" value="exo_poly_only"/>
    <property type="match status" value="1"/>
</dbReference>
<evidence type="ECO:0000256" key="1">
    <source>
        <dbReference type="ARBA" id="ARBA00007125"/>
    </source>
</evidence>
<dbReference type="InterPro" id="IPR022371">
    <property type="entry name" value="Exopolyphosphatase"/>
</dbReference>
<name>A0ABP7EQW9_9STAP</name>
<organism evidence="7 8">
    <name type="scientific">Salinicoccus jeotgali</name>
    <dbReference type="NCBI Taxonomy" id="381634"/>
    <lineage>
        <taxon>Bacteria</taxon>
        <taxon>Bacillati</taxon>
        <taxon>Bacillota</taxon>
        <taxon>Bacilli</taxon>
        <taxon>Bacillales</taxon>
        <taxon>Staphylococcaceae</taxon>
        <taxon>Salinicoccus</taxon>
    </lineage>
</organism>
<keyword evidence="8" id="KW-1185">Reference proteome</keyword>
<proteinExistence type="inferred from homology"/>
<feature type="domain" description="Ppx/GppA phosphatase C-terminal" evidence="6">
    <location>
        <begin position="319"/>
        <end position="476"/>
    </location>
</feature>
<comment type="similarity">
    <text evidence="1">Belongs to the GppA/Ppx family.</text>
</comment>
<sequence>MMKRIGLVDIGSNTVRLVLFEYDEETGLKELQNIKTPARLAWYLDEDKVMAEEGIDNLISILKSFQLISEKYSVKEIHPVATAAIRQSVNVDDILERVKSEVGMEIKVITGREEAFYGYHAVVHTISNMDGLIIDIGGGSTELTYFENKELIHSVSLPFGVVTLKSMFFDDKKHNDEEALEETEKYVKKQLKSIKWLSKRKVPILAIGGSARNIARIHQSSTNYPIAGVHGYSMDRNDLQDVYDLLENTKEDNLDDIDGLSKDRSDIILPSTIVFKSLYDISRAQEFKFSRQGIREGLAMSMITRDYPAAFNKYHIFRDSLKELASDFQIDFEEGKKRQEITERLYHELERYDFISISRHEKYLMKNAAYIFYLGSFIDRDATSQHTYYLISNSNINGIVHRDRVKLALLASFKNKTLLKFFADESGWFNSEEMSILMKLGSILKFANALNISNTSIVEDLYLDDEEDDMTLTIKYKGDPIAEEYQAARQKKHIEKIMDGHLEIKFIEA</sequence>
<evidence type="ECO:0000313" key="7">
    <source>
        <dbReference type="EMBL" id="GAA3722646.1"/>
    </source>
</evidence>
<evidence type="ECO:0000259" key="5">
    <source>
        <dbReference type="Pfam" id="PF02541"/>
    </source>
</evidence>
<evidence type="ECO:0000256" key="3">
    <source>
        <dbReference type="ARBA" id="ARBA00022801"/>
    </source>
</evidence>
<dbReference type="EMBL" id="BAABCK010000021">
    <property type="protein sequence ID" value="GAA3722646.1"/>
    <property type="molecule type" value="Genomic_DNA"/>
</dbReference>
<dbReference type="Pfam" id="PF02541">
    <property type="entry name" value="Ppx-GppA"/>
    <property type="match status" value="1"/>
</dbReference>
<dbReference type="Pfam" id="PF21447">
    <property type="entry name" value="Ppx-GppA_III"/>
    <property type="match status" value="1"/>
</dbReference>
<dbReference type="Proteomes" id="UP001500920">
    <property type="component" value="Unassembled WGS sequence"/>
</dbReference>
<comment type="catalytic activity">
    <reaction evidence="4">
        <text>[phosphate](n) + H2O = [phosphate](n-1) + phosphate + H(+)</text>
        <dbReference type="Rhea" id="RHEA:21528"/>
        <dbReference type="Rhea" id="RHEA-COMP:9859"/>
        <dbReference type="Rhea" id="RHEA-COMP:14279"/>
        <dbReference type="ChEBI" id="CHEBI:15377"/>
        <dbReference type="ChEBI" id="CHEBI:15378"/>
        <dbReference type="ChEBI" id="CHEBI:16838"/>
        <dbReference type="ChEBI" id="CHEBI:43474"/>
        <dbReference type="EC" id="3.6.1.11"/>
    </reaction>
</comment>
<evidence type="ECO:0000256" key="2">
    <source>
        <dbReference type="ARBA" id="ARBA00012451"/>
    </source>
</evidence>
<feature type="domain" description="Ppx/GppA phosphatase N-terminal" evidence="5">
    <location>
        <begin position="28"/>
        <end position="304"/>
    </location>
</feature>
<dbReference type="SUPFAM" id="SSF109604">
    <property type="entry name" value="HD-domain/PDEase-like"/>
    <property type="match status" value="1"/>
</dbReference>
<evidence type="ECO:0000313" key="8">
    <source>
        <dbReference type="Proteomes" id="UP001500920"/>
    </source>
</evidence>
<keyword evidence="3" id="KW-0378">Hydrolase</keyword>
<accession>A0ABP7EQW9</accession>
<dbReference type="InterPro" id="IPR003695">
    <property type="entry name" value="Ppx_GppA_N"/>
</dbReference>
<dbReference type="EC" id="3.6.1.11" evidence="2"/>
<evidence type="ECO:0000256" key="4">
    <source>
        <dbReference type="ARBA" id="ARBA00047607"/>
    </source>
</evidence>